<dbReference type="STRING" id="634771.SAMN04488128_1021240"/>
<dbReference type="GO" id="GO:0007165">
    <property type="term" value="P:signal transduction"/>
    <property type="evidence" value="ECO:0007669"/>
    <property type="project" value="TreeGrafter"/>
</dbReference>
<protein>
    <submittedName>
        <fullName evidence="2">C-terminal processing protease CtpA/Prc, contains a PDZ domain</fullName>
    </submittedName>
</protein>
<dbReference type="AlphaFoldDB" id="A0A1T4RK16"/>
<dbReference type="Gene3D" id="2.30.42.10">
    <property type="match status" value="1"/>
</dbReference>
<dbReference type="PROSITE" id="PS50106">
    <property type="entry name" value="PDZ"/>
    <property type="match status" value="1"/>
</dbReference>
<dbReference type="SUPFAM" id="SSF50156">
    <property type="entry name" value="PDZ domain-like"/>
    <property type="match status" value="1"/>
</dbReference>
<evidence type="ECO:0000313" key="3">
    <source>
        <dbReference type="Proteomes" id="UP000190367"/>
    </source>
</evidence>
<dbReference type="InterPro" id="IPR005151">
    <property type="entry name" value="Tail-specific_protease"/>
</dbReference>
<dbReference type="PANTHER" id="PTHR32060">
    <property type="entry name" value="TAIL-SPECIFIC PROTEASE"/>
    <property type="match status" value="1"/>
</dbReference>
<proteinExistence type="predicted"/>
<dbReference type="GO" id="GO:0004175">
    <property type="term" value="F:endopeptidase activity"/>
    <property type="evidence" value="ECO:0007669"/>
    <property type="project" value="TreeGrafter"/>
</dbReference>
<dbReference type="SMART" id="SM00245">
    <property type="entry name" value="TSPc"/>
    <property type="match status" value="1"/>
</dbReference>
<dbReference type="GO" id="GO:0008236">
    <property type="term" value="F:serine-type peptidase activity"/>
    <property type="evidence" value="ECO:0007669"/>
    <property type="project" value="InterPro"/>
</dbReference>
<keyword evidence="2" id="KW-0645">Protease</keyword>
<dbReference type="PROSITE" id="PS51257">
    <property type="entry name" value="PROKAR_LIPOPROTEIN"/>
    <property type="match status" value="1"/>
</dbReference>
<sequence length="472" mass="52198">MQPNRRNWLIAGLLFTVLFSACKKKDAAGPQRQQGNINDSIFSVFKDIYLWTDVIPDSATFKPESYASPVSMFRSLISIKKNNTSGQPLDKYSFLDDGSTSRAIQDGIVGDMGFEVGYQTDNTLYVVYVYAGSPADKAGIKRGWQLTSVNGTTSFQVGQATDNLLNAAFAGKSATWIFRKPDNNSQTITLSPAIYKLNPVLYANTYNFNGTKVGYVVFNSFVALMDVKPTFDSLFNVWSQGGVTRVIMDLRYNGGGLLETAEYLANNLAPASASNTVMYTQQFNSNVNNNNYSYIFRNMKAVPYNPDMYWTEIFRNEATIYKTAKFRKQGSLALTHLSFLVTHGTVSASELLYNVLKPSMKPHLIGSTTYGKPVGFINIPFGQYDMYAVSFQTFNSAGEGDYFSGIAPTLTVTDDYTHNWGSLADPLLRSALTDMGIPASALGRIATTELSTGRIGTLRQSNRFQGMIQTMR</sequence>
<dbReference type="SUPFAM" id="SSF52096">
    <property type="entry name" value="ClpP/crotonase"/>
    <property type="match status" value="1"/>
</dbReference>
<dbReference type="EMBL" id="FUWZ01000002">
    <property type="protein sequence ID" value="SKA16334.1"/>
    <property type="molecule type" value="Genomic_DNA"/>
</dbReference>
<evidence type="ECO:0000259" key="1">
    <source>
        <dbReference type="PROSITE" id="PS50106"/>
    </source>
</evidence>
<dbReference type="RefSeq" id="WP_078669717.1">
    <property type="nucleotide sequence ID" value="NZ_FUWZ01000002.1"/>
</dbReference>
<dbReference type="PANTHER" id="PTHR32060:SF30">
    <property type="entry name" value="CARBOXY-TERMINAL PROCESSING PROTEASE CTPA"/>
    <property type="match status" value="1"/>
</dbReference>
<dbReference type="Pfam" id="PF03572">
    <property type="entry name" value="Peptidase_S41"/>
    <property type="match status" value="1"/>
</dbReference>
<dbReference type="InterPro" id="IPR029045">
    <property type="entry name" value="ClpP/crotonase-like_dom_sf"/>
</dbReference>
<keyword evidence="3" id="KW-1185">Reference proteome</keyword>
<dbReference type="OrthoDB" id="7168509at2"/>
<dbReference type="Gene3D" id="3.30.750.170">
    <property type="match status" value="1"/>
</dbReference>
<organism evidence="2 3">
    <name type="scientific">Chitinophaga eiseniae</name>
    <dbReference type="NCBI Taxonomy" id="634771"/>
    <lineage>
        <taxon>Bacteria</taxon>
        <taxon>Pseudomonadati</taxon>
        <taxon>Bacteroidota</taxon>
        <taxon>Chitinophagia</taxon>
        <taxon>Chitinophagales</taxon>
        <taxon>Chitinophagaceae</taxon>
        <taxon>Chitinophaga</taxon>
    </lineage>
</organism>
<keyword evidence="2" id="KW-0378">Hydrolase</keyword>
<dbReference type="GO" id="GO:0006508">
    <property type="term" value="P:proteolysis"/>
    <property type="evidence" value="ECO:0007669"/>
    <property type="project" value="UniProtKB-KW"/>
</dbReference>
<dbReference type="Gene3D" id="3.90.226.10">
    <property type="entry name" value="2-enoyl-CoA Hydratase, Chain A, domain 1"/>
    <property type="match status" value="1"/>
</dbReference>
<dbReference type="InterPro" id="IPR041613">
    <property type="entry name" value="Pept_S41_N"/>
</dbReference>
<reference evidence="3" key="1">
    <citation type="submission" date="2017-02" db="EMBL/GenBank/DDBJ databases">
        <authorList>
            <person name="Varghese N."/>
            <person name="Submissions S."/>
        </authorList>
    </citation>
    <scope>NUCLEOTIDE SEQUENCE [LARGE SCALE GENOMIC DNA]</scope>
    <source>
        <strain evidence="3">DSM 22224</strain>
    </source>
</reference>
<dbReference type="InterPro" id="IPR036034">
    <property type="entry name" value="PDZ_sf"/>
</dbReference>
<dbReference type="GO" id="GO:0030288">
    <property type="term" value="C:outer membrane-bounded periplasmic space"/>
    <property type="evidence" value="ECO:0007669"/>
    <property type="project" value="TreeGrafter"/>
</dbReference>
<accession>A0A1T4RK16</accession>
<dbReference type="InterPro" id="IPR001478">
    <property type="entry name" value="PDZ"/>
</dbReference>
<gene>
    <name evidence="2" type="ORF">SAMN04488128_1021240</name>
</gene>
<feature type="domain" description="PDZ" evidence="1">
    <location>
        <begin position="110"/>
        <end position="156"/>
    </location>
</feature>
<dbReference type="Pfam" id="PF18294">
    <property type="entry name" value="Pept_S41_N"/>
    <property type="match status" value="1"/>
</dbReference>
<evidence type="ECO:0000313" key="2">
    <source>
        <dbReference type="EMBL" id="SKA16334.1"/>
    </source>
</evidence>
<dbReference type="Proteomes" id="UP000190367">
    <property type="component" value="Unassembled WGS sequence"/>
</dbReference>
<name>A0A1T4RK16_9BACT</name>